<evidence type="ECO:0008006" key="4">
    <source>
        <dbReference type="Google" id="ProtNLM"/>
    </source>
</evidence>
<keyword evidence="3" id="KW-1185">Reference proteome</keyword>
<sequence length="97" mass="10605">MARITFFTSFSFFASILLARTVEYNLKIINGLVAPDGVKRNAILAMSAPNNSLQGADTQPHTPPSIPECVCYATQTTRAYLEDFTVAAAGRRHDANR</sequence>
<reference evidence="2 3" key="1">
    <citation type="submission" date="2015-07" db="EMBL/GenBank/DDBJ databases">
        <authorList>
            <person name="Noorani M."/>
        </authorList>
    </citation>
    <scope>NUCLEOTIDE SEQUENCE [LARGE SCALE GENOMIC DNA]</scope>
    <source>
        <strain evidence="2">BBA 69670</strain>
    </source>
</reference>
<gene>
    <name evidence="2" type="ORF">RSOLAG22IIIB_08450</name>
</gene>
<proteinExistence type="predicted"/>
<name>A0A0K6FTI6_9AGAM</name>
<accession>A0A0K6FTI6</accession>
<dbReference type="Proteomes" id="UP000044841">
    <property type="component" value="Unassembled WGS sequence"/>
</dbReference>
<organism evidence="2 3">
    <name type="scientific">Rhizoctonia solani</name>
    <dbReference type="NCBI Taxonomy" id="456999"/>
    <lineage>
        <taxon>Eukaryota</taxon>
        <taxon>Fungi</taxon>
        <taxon>Dikarya</taxon>
        <taxon>Basidiomycota</taxon>
        <taxon>Agaricomycotina</taxon>
        <taxon>Agaricomycetes</taxon>
        <taxon>Cantharellales</taxon>
        <taxon>Ceratobasidiaceae</taxon>
        <taxon>Rhizoctonia</taxon>
    </lineage>
</organism>
<protein>
    <recommendedName>
        <fullName evidence="4">Secreted protein</fullName>
    </recommendedName>
</protein>
<evidence type="ECO:0000313" key="3">
    <source>
        <dbReference type="Proteomes" id="UP000044841"/>
    </source>
</evidence>
<feature type="chain" id="PRO_5005502550" description="Secreted protein" evidence="1">
    <location>
        <begin position="20"/>
        <end position="97"/>
    </location>
</feature>
<evidence type="ECO:0000256" key="1">
    <source>
        <dbReference type="SAM" id="SignalP"/>
    </source>
</evidence>
<dbReference type="EMBL" id="CYGV01000768">
    <property type="protein sequence ID" value="CUA69329.1"/>
    <property type="molecule type" value="Genomic_DNA"/>
</dbReference>
<feature type="signal peptide" evidence="1">
    <location>
        <begin position="1"/>
        <end position="19"/>
    </location>
</feature>
<dbReference type="AlphaFoldDB" id="A0A0K6FTI6"/>
<keyword evidence="1" id="KW-0732">Signal</keyword>
<evidence type="ECO:0000313" key="2">
    <source>
        <dbReference type="EMBL" id="CUA69329.1"/>
    </source>
</evidence>